<evidence type="ECO:0000313" key="13">
    <source>
        <dbReference type="Proteomes" id="UP000689195"/>
    </source>
</evidence>
<dbReference type="PROSITE" id="PS00181">
    <property type="entry name" value="GLNA_ATP"/>
    <property type="match status" value="1"/>
</dbReference>
<dbReference type="EMBL" id="CAJJDO010000042">
    <property type="protein sequence ID" value="CAD8165194.1"/>
    <property type="molecule type" value="Genomic_DNA"/>
</dbReference>
<evidence type="ECO:0000259" key="11">
    <source>
        <dbReference type="PROSITE" id="PS51987"/>
    </source>
</evidence>
<dbReference type="GO" id="GO:0006542">
    <property type="term" value="P:glutamine biosynthetic process"/>
    <property type="evidence" value="ECO:0007669"/>
    <property type="project" value="InterPro"/>
</dbReference>
<evidence type="ECO:0000256" key="4">
    <source>
        <dbReference type="ARBA" id="ARBA00022490"/>
    </source>
</evidence>
<name>A0A8S1UL99_9CILI</name>
<protein>
    <recommendedName>
        <fullName evidence="3">glutamine synthetase</fullName>
        <ecNumber evidence="3">6.3.1.2</ecNumber>
    </recommendedName>
</protein>
<dbReference type="GO" id="GO:0048193">
    <property type="term" value="P:Golgi vesicle transport"/>
    <property type="evidence" value="ECO:0007669"/>
    <property type="project" value="InterPro"/>
</dbReference>
<evidence type="ECO:0000259" key="10">
    <source>
        <dbReference type="PROSITE" id="PS51986"/>
    </source>
</evidence>
<keyword evidence="6" id="KW-0547">Nucleotide-binding</keyword>
<evidence type="ECO:0000256" key="2">
    <source>
        <dbReference type="ARBA" id="ARBA00009897"/>
    </source>
</evidence>
<dbReference type="InterPro" id="IPR027303">
    <property type="entry name" value="Gln_synth_gly_rich_site"/>
</dbReference>
<dbReference type="Pfam" id="PF04051">
    <property type="entry name" value="TRAPP"/>
    <property type="match status" value="1"/>
</dbReference>
<dbReference type="InterPro" id="IPR008146">
    <property type="entry name" value="Gln_synth_cat_dom"/>
</dbReference>
<dbReference type="FunFam" id="3.30.1380.20:FF:000043">
    <property type="entry name" value="Trafficking protein particle complex subunit"/>
    <property type="match status" value="1"/>
</dbReference>
<keyword evidence="4" id="KW-0963">Cytoplasm</keyword>
<dbReference type="Pfam" id="PF00120">
    <property type="entry name" value="Gln-synt_C"/>
    <property type="match status" value="1"/>
</dbReference>
<dbReference type="OrthoDB" id="1936100at2759"/>
<keyword evidence="5" id="KW-0436">Ligase</keyword>
<dbReference type="GO" id="GO:0004356">
    <property type="term" value="F:glutamine synthetase activity"/>
    <property type="evidence" value="ECO:0007669"/>
    <property type="project" value="UniProtKB-EC"/>
</dbReference>
<evidence type="ECO:0000256" key="1">
    <source>
        <dbReference type="ARBA" id="ARBA00004496"/>
    </source>
</evidence>
<sequence length="548" mass="63617">MTETIENLRDFNYYKLNTNKHVLVEYIWIDGTGERLRSKTKVYNNAIQSLEDVEWWTFDGSSTDQAITKFSEIYLKPVCMVRDPFRGDPHKFVLCETYKPDRKTPARFNFRWIAEKIMQEASDSDPWFGIEQEYFMLKRTGTTHLWPLGWPNGGFPYPQGRYYCSIGERNNFGRALSEAHQRACLYAGLKLSGINSEVAPSQWEFQIGIAHGIEAGDHLWLARYILERLGEEFGIDINYDPKPIQGDWNGTGAHCNFSTTKTREQGGYEYIKEIMLPLLEKNHQKMMLLYGLNNEARLTGKHETGEYNQFSWGDGSRGCSIRVPIITKELGKGYLEDRRPAANMDPYLVCSALVDTTCMNGKNLMSLIEQFAESLKPELNFCTFNYIFAEYFHSISRYICYLKRKHGNDYNEMNSKMEQLGVSVGIRLYELVSLRERNKSETKLVEQLRFIQGIFWKHLFGRQAESIERLKDRPNDYLIRDENPLLLKYISEEGHISPAQFMCGILKGVLNASGFTCQVSYQFKTDERGVSYYPHTVFILSFEDARDL</sequence>
<evidence type="ECO:0000256" key="7">
    <source>
        <dbReference type="ARBA" id="ARBA00022840"/>
    </source>
</evidence>
<dbReference type="Proteomes" id="UP000689195">
    <property type="component" value="Unassembled WGS sequence"/>
</dbReference>
<gene>
    <name evidence="12" type="ORF">PPENT_87.1.T0420089</name>
</gene>
<dbReference type="PROSITE" id="PS51987">
    <property type="entry name" value="GS_CATALYTIC"/>
    <property type="match status" value="1"/>
</dbReference>
<dbReference type="InterPro" id="IPR016696">
    <property type="entry name" value="TRAPP-I_su5"/>
</dbReference>
<dbReference type="GO" id="GO:0005524">
    <property type="term" value="F:ATP binding"/>
    <property type="evidence" value="ECO:0007669"/>
    <property type="project" value="UniProtKB-KW"/>
</dbReference>
<dbReference type="InterPro" id="IPR050292">
    <property type="entry name" value="Glutamine_Synthetase"/>
</dbReference>
<evidence type="ECO:0000256" key="3">
    <source>
        <dbReference type="ARBA" id="ARBA00012937"/>
    </source>
</evidence>
<dbReference type="PROSITE" id="PS51986">
    <property type="entry name" value="GS_BETA_GRASP"/>
    <property type="match status" value="1"/>
</dbReference>
<comment type="subcellular location">
    <subcellularLocation>
        <location evidence="1">Cytoplasm</location>
    </subcellularLocation>
</comment>
<organism evidence="12 13">
    <name type="scientific">Paramecium pentaurelia</name>
    <dbReference type="NCBI Taxonomy" id="43138"/>
    <lineage>
        <taxon>Eukaryota</taxon>
        <taxon>Sar</taxon>
        <taxon>Alveolata</taxon>
        <taxon>Ciliophora</taxon>
        <taxon>Intramacronucleata</taxon>
        <taxon>Oligohymenophorea</taxon>
        <taxon>Peniculida</taxon>
        <taxon>Parameciidae</taxon>
        <taxon>Paramecium</taxon>
    </lineage>
</organism>
<dbReference type="GO" id="GO:0030008">
    <property type="term" value="C:TRAPP complex"/>
    <property type="evidence" value="ECO:0007669"/>
    <property type="project" value="InterPro"/>
</dbReference>
<keyword evidence="13" id="KW-1185">Reference proteome</keyword>
<comment type="caution">
    <text evidence="12">The sequence shown here is derived from an EMBL/GenBank/DDBJ whole genome shotgun (WGS) entry which is preliminary data.</text>
</comment>
<dbReference type="InterPro" id="IPR008147">
    <property type="entry name" value="Gln_synt_N"/>
</dbReference>
<keyword evidence="7" id="KW-0067">ATP-binding</keyword>
<dbReference type="GO" id="GO:0005737">
    <property type="term" value="C:cytoplasm"/>
    <property type="evidence" value="ECO:0007669"/>
    <property type="project" value="UniProtKB-SubCell"/>
</dbReference>
<comment type="catalytic activity">
    <reaction evidence="8">
        <text>L-glutamate + NH4(+) + ATP = L-glutamine + ADP + phosphate + H(+)</text>
        <dbReference type="Rhea" id="RHEA:16169"/>
        <dbReference type="ChEBI" id="CHEBI:15378"/>
        <dbReference type="ChEBI" id="CHEBI:28938"/>
        <dbReference type="ChEBI" id="CHEBI:29985"/>
        <dbReference type="ChEBI" id="CHEBI:30616"/>
        <dbReference type="ChEBI" id="CHEBI:43474"/>
        <dbReference type="ChEBI" id="CHEBI:58359"/>
        <dbReference type="ChEBI" id="CHEBI:456216"/>
        <dbReference type="EC" id="6.3.1.2"/>
    </reaction>
</comment>
<evidence type="ECO:0000256" key="8">
    <source>
        <dbReference type="ARBA" id="ARBA00049436"/>
    </source>
</evidence>
<dbReference type="FunFam" id="3.30.590.10:FF:000011">
    <property type="entry name" value="Glutamine synthetase"/>
    <property type="match status" value="1"/>
</dbReference>
<dbReference type="PANTHER" id="PTHR20852">
    <property type="entry name" value="GLUTAMINE SYNTHETASE"/>
    <property type="match status" value="1"/>
</dbReference>
<dbReference type="AlphaFoldDB" id="A0A8S1UL99"/>
<evidence type="ECO:0000256" key="6">
    <source>
        <dbReference type="ARBA" id="ARBA00022741"/>
    </source>
</evidence>
<evidence type="ECO:0000256" key="9">
    <source>
        <dbReference type="PROSITE-ProRule" id="PRU01330"/>
    </source>
</evidence>
<comment type="similarity">
    <text evidence="2 9">Belongs to the glutamine synthetase family.</text>
</comment>
<proteinExistence type="inferred from homology"/>
<evidence type="ECO:0000256" key="5">
    <source>
        <dbReference type="ARBA" id="ARBA00022598"/>
    </source>
</evidence>
<evidence type="ECO:0000313" key="12">
    <source>
        <dbReference type="EMBL" id="CAD8165194.1"/>
    </source>
</evidence>
<dbReference type="PANTHER" id="PTHR20852:SF57">
    <property type="entry name" value="GLUTAMINE SYNTHETASE 2 CYTOPLASMIC"/>
    <property type="match status" value="1"/>
</dbReference>
<feature type="domain" description="GS beta-grasp" evidence="10">
    <location>
        <begin position="22"/>
        <end position="102"/>
    </location>
</feature>
<dbReference type="EC" id="6.3.1.2" evidence="3"/>
<dbReference type="InterPro" id="IPR007194">
    <property type="entry name" value="TRAPP_component"/>
</dbReference>
<dbReference type="CDD" id="cd14943">
    <property type="entry name" value="TRAPPC5_Trs31"/>
    <property type="match status" value="1"/>
</dbReference>
<dbReference type="SMART" id="SM01230">
    <property type="entry name" value="Gln-synt_C"/>
    <property type="match status" value="1"/>
</dbReference>
<feature type="domain" description="GS catalytic" evidence="11">
    <location>
        <begin position="106"/>
        <end position="483"/>
    </location>
</feature>
<accession>A0A8S1UL99</accession>
<reference evidence="12" key="1">
    <citation type="submission" date="2021-01" db="EMBL/GenBank/DDBJ databases">
        <authorList>
            <consortium name="Genoscope - CEA"/>
            <person name="William W."/>
        </authorList>
    </citation>
    <scope>NUCLEOTIDE SEQUENCE</scope>
</reference>